<evidence type="ECO:0000313" key="2">
    <source>
        <dbReference type="WBParaSite" id="JU765_v2.g20298.t1"/>
    </source>
</evidence>
<dbReference type="Proteomes" id="UP000887576">
    <property type="component" value="Unplaced"/>
</dbReference>
<sequence length="140" mass="15405">MKGMIEGQCGQSNALVGLSKNFSQNNARLNSGVDAQIRGVMPNLARGEQFADEYLRGLSAQTAAPGSFNMKSLARNLPQTNSATDLSRNWTADYSRRQQNFVPSTLANQWNRQYLAQQPSSQIGIDLEPITTKSVSIFCF</sequence>
<organism evidence="1 2">
    <name type="scientific">Panagrolaimus sp. JU765</name>
    <dbReference type="NCBI Taxonomy" id="591449"/>
    <lineage>
        <taxon>Eukaryota</taxon>
        <taxon>Metazoa</taxon>
        <taxon>Ecdysozoa</taxon>
        <taxon>Nematoda</taxon>
        <taxon>Chromadorea</taxon>
        <taxon>Rhabditida</taxon>
        <taxon>Tylenchina</taxon>
        <taxon>Panagrolaimomorpha</taxon>
        <taxon>Panagrolaimoidea</taxon>
        <taxon>Panagrolaimidae</taxon>
        <taxon>Panagrolaimus</taxon>
    </lineage>
</organism>
<dbReference type="WBParaSite" id="JU765_v2.g20298.t1">
    <property type="protein sequence ID" value="JU765_v2.g20298.t1"/>
    <property type="gene ID" value="JU765_v2.g20298"/>
</dbReference>
<accession>A0AC34QXE0</accession>
<name>A0AC34QXE0_9BILA</name>
<reference evidence="2" key="1">
    <citation type="submission" date="2022-11" db="UniProtKB">
        <authorList>
            <consortium name="WormBaseParasite"/>
        </authorList>
    </citation>
    <scope>IDENTIFICATION</scope>
</reference>
<proteinExistence type="predicted"/>
<evidence type="ECO:0000313" key="1">
    <source>
        <dbReference type="Proteomes" id="UP000887576"/>
    </source>
</evidence>
<protein>
    <submittedName>
        <fullName evidence="2">Uncharacterized protein</fullName>
    </submittedName>
</protein>